<evidence type="ECO:0000256" key="1">
    <source>
        <dbReference type="SAM" id="Phobius"/>
    </source>
</evidence>
<keyword evidence="1" id="KW-1133">Transmembrane helix</keyword>
<proteinExistence type="predicted"/>
<feature type="transmembrane region" description="Helical" evidence="1">
    <location>
        <begin position="20"/>
        <end position="38"/>
    </location>
</feature>
<evidence type="ECO:0000313" key="2">
    <source>
        <dbReference type="EMBL" id="KTG26665.1"/>
    </source>
</evidence>
<gene>
    <name evidence="2" type="ORF">AUR66_16035</name>
</gene>
<dbReference type="RefSeq" id="WP_058572495.1">
    <property type="nucleotide sequence ID" value="NZ_LOPV01000221.1"/>
</dbReference>
<dbReference type="AlphaFoldDB" id="A0A0W1SKJ3"/>
<comment type="caution">
    <text evidence="2">The sequence shown here is derived from an EMBL/GenBank/DDBJ whole genome shotgun (WGS) entry which is preliminary data.</text>
</comment>
<feature type="transmembrane region" description="Helical" evidence="1">
    <location>
        <begin position="43"/>
        <end position="64"/>
    </location>
</feature>
<name>A0A0W1SKJ3_9EURY</name>
<keyword evidence="3" id="KW-1185">Reference proteome</keyword>
<dbReference type="EMBL" id="LOPV01000221">
    <property type="protein sequence ID" value="KTG26665.1"/>
    <property type="molecule type" value="Genomic_DNA"/>
</dbReference>
<protein>
    <submittedName>
        <fullName evidence="2">Uncharacterized protein</fullName>
    </submittedName>
</protein>
<keyword evidence="1" id="KW-0812">Transmembrane</keyword>
<accession>A0A0W1SKJ3</accession>
<sequence length="201" mass="21574">MGRRDTLEADVFQPLWAAGWQWVWIVAGGLFLGGYLLLEFGHVLQGGGVIAGSSALAALGIWYVNTNAESVLQSGIEMGQSAVLDIAGVGDGDAVSSIATEGRGLALVDPAREYHLTTLVVGDEAFVVHDDTTVSLAHRYYAVGDDTRVYEYEALESVAFDDGELTLTLRDGSTESYTLAREPTDVLSALRTRLPAVEHRE</sequence>
<dbReference type="OrthoDB" id="292594at2157"/>
<keyword evidence="1" id="KW-0472">Membrane</keyword>
<organism evidence="2 3">
    <name type="scientific">Haloferax profundi</name>
    <dbReference type="NCBI Taxonomy" id="1544718"/>
    <lineage>
        <taxon>Archaea</taxon>
        <taxon>Methanobacteriati</taxon>
        <taxon>Methanobacteriota</taxon>
        <taxon>Stenosarchaea group</taxon>
        <taxon>Halobacteria</taxon>
        <taxon>Halobacteriales</taxon>
        <taxon>Haloferacaceae</taxon>
        <taxon>Haloferax</taxon>
    </lineage>
</organism>
<dbReference type="Proteomes" id="UP000053157">
    <property type="component" value="Unassembled WGS sequence"/>
</dbReference>
<evidence type="ECO:0000313" key="3">
    <source>
        <dbReference type="Proteomes" id="UP000053157"/>
    </source>
</evidence>
<reference evidence="2 3" key="1">
    <citation type="submission" date="2015-12" db="EMBL/GenBank/DDBJ databases">
        <title>Haloferax profundi sp. nov. isolated from the Discovery deep brine-seawater interface in the Red Sea.</title>
        <authorList>
            <person name="Zhang G."/>
            <person name="Stingl U."/>
            <person name="Rashid M."/>
        </authorList>
    </citation>
    <scope>NUCLEOTIDE SEQUENCE [LARGE SCALE GENOMIC DNA]</scope>
    <source>
        <strain evidence="2 3">SB29</strain>
    </source>
</reference>